<dbReference type="Proteomes" id="UP000670092">
    <property type="component" value="Unassembled WGS sequence"/>
</dbReference>
<comment type="caution">
    <text evidence="1">The sequence shown here is derived from an EMBL/GenBank/DDBJ whole genome shotgun (WGS) entry which is preliminary data.</text>
</comment>
<proteinExistence type="predicted"/>
<organism evidence="1 2">
    <name type="scientific">Ajellomyces capsulatus</name>
    <name type="common">Darling's disease fungus</name>
    <name type="synonym">Histoplasma capsulatum</name>
    <dbReference type="NCBI Taxonomy" id="5037"/>
    <lineage>
        <taxon>Eukaryota</taxon>
        <taxon>Fungi</taxon>
        <taxon>Dikarya</taxon>
        <taxon>Ascomycota</taxon>
        <taxon>Pezizomycotina</taxon>
        <taxon>Eurotiomycetes</taxon>
        <taxon>Eurotiomycetidae</taxon>
        <taxon>Onygenales</taxon>
        <taxon>Ajellomycetaceae</taxon>
        <taxon>Histoplasma</taxon>
    </lineage>
</organism>
<evidence type="ECO:0000313" key="1">
    <source>
        <dbReference type="EMBL" id="KAG5299570.1"/>
    </source>
</evidence>
<evidence type="ECO:0000313" key="2">
    <source>
        <dbReference type="Proteomes" id="UP000670092"/>
    </source>
</evidence>
<name>A0A8H8D2U0_AJECA</name>
<dbReference type="AlphaFoldDB" id="A0A8H8D2U0"/>
<accession>A0A8H8D2U0</accession>
<sequence>MRIPLRPRDILSPWVSRSRSSALSARMLNGNQHLFSRHPAQAINWLFLKPSPSIGIPMQNYLGQARKVTAKAWA</sequence>
<protein>
    <submittedName>
        <fullName evidence="1">Uncharacterized protein</fullName>
    </submittedName>
</protein>
<reference evidence="1 2" key="1">
    <citation type="submission" date="2021-01" db="EMBL/GenBank/DDBJ databases">
        <title>Chromosome-level genome assembly of a human fungal pathogen reveals clustering of transcriptionally co-regulated genes.</title>
        <authorList>
            <person name="Voorhies M."/>
            <person name="Cohen S."/>
            <person name="Shea T.P."/>
            <person name="Petrus S."/>
            <person name="Munoz J.F."/>
            <person name="Poplawski S."/>
            <person name="Goldman W.E."/>
            <person name="Michael T."/>
            <person name="Cuomo C.A."/>
            <person name="Sil A."/>
            <person name="Beyhan S."/>
        </authorList>
    </citation>
    <scope>NUCLEOTIDE SEQUENCE [LARGE SCALE GENOMIC DNA]</scope>
    <source>
        <strain evidence="1 2">G184AR</strain>
    </source>
</reference>
<gene>
    <name evidence="1" type="ORF">I7I52_09936</name>
</gene>
<dbReference type="VEuPathDB" id="FungiDB:I7I52_09936"/>
<dbReference type="EMBL" id="JAEVHI010000002">
    <property type="protein sequence ID" value="KAG5299570.1"/>
    <property type="molecule type" value="Genomic_DNA"/>
</dbReference>